<reference evidence="1 2" key="1">
    <citation type="submission" date="2019-04" db="EMBL/GenBank/DDBJ databases">
        <title>Streptomyces oryziradicis sp. nov., a novel actinomycete isolated from rhizosphere soil of rice (Oryza sativa L.).</title>
        <authorList>
            <person name="Li C."/>
        </authorList>
    </citation>
    <scope>NUCLEOTIDE SEQUENCE [LARGE SCALE GENOMIC DNA]</scope>
    <source>
        <strain evidence="1 2">NEAU-C40</strain>
    </source>
</reference>
<evidence type="ECO:0000313" key="1">
    <source>
        <dbReference type="EMBL" id="TKA00869.1"/>
    </source>
</evidence>
<proteinExistence type="predicted"/>
<keyword evidence="2" id="KW-1185">Reference proteome</keyword>
<accession>A0A4V6WJ08</accession>
<dbReference type="Proteomes" id="UP000305778">
    <property type="component" value="Unassembled WGS sequence"/>
</dbReference>
<dbReference type="OrthoDB" id="443235at2"/>
<evidence type="ECO:0000313" key="2">
    <source>
        <dbReference type="Proteomes" id="UP000305778"/>
    </source>
</evidence>
<dbReference type="EMBL" id="SUMC01000078">
    <property type="protein sequence ID" value="TKA00869.1"/>
    <property type="molecule type" value="Genomic_DNA"/>
</dbReference>
<name>A0A4V6WJ08_9ACTN</name>
<dbReference type="RefSeq" id="WP_136729280.1">
    <property type="nucleotide sequence ID" value="NZ_SUMC01000078.1"/>
</dbReference>
<protein>
    <submittedName>
        <fullName evidence="1">Uncharacterized protein</fullName>
    </submittedName>
</protein>
<dbReference type="AlphaFoldDB" id="A0A4V6WJ08"/>
<gene>
    <name evidence="1" type="ORF">FCI23_41585</name>
</gene>
<sequence>MTLVERRREHTDAPQVRHTEHEAQVNLVAVLRLCAMGKLRCSEKTRRPGAATVEAVAGVLDGGDFHPSEAIAAFAWPMLLQAGGLAQLTSGRPALTSRGQTALGADLLRVWPTCDFVRIESVRRH</sequence>
<comment type="caution">
    <text evidence="1">The sequence shown here is derived from an EMBL/GenBank/DDBJ whole genome shotgun (WGS) entry which is preliminary data.</text>
</comment>
<organism evidence="1 2">
    <name type="scientific">Actinacidiphila oryziradicis</name>
    <dbReference type="NCBI Taxonomy" id="2571141"/>
    <lineage>
        <taxon>Bacteria</taxon>
        <taxon>Bacillati</taxon>
        <taxon>Actinomycetota</taxon>
        <taxon>Actinomycetes</taxon>
        <taxon>Kitasatosporales</taxon>
        <taxon>Streptomycetaceae</taxon>
        <taxon>Actinacidiphila</taxon>
    </lineage>
</organism>